<dbReference type="Proteomes" id="UP000422644">
    <property type="component" value="Plasmid pJMUB3870-2"/>
</dbReference>
<keyword evidence="1" id="KW-0614">Plasmid</keyword>
<dbReference type="RefSeq" id="WP_155283295.1">
    <property type="nucleotide sequence ID" value="NZ_AP019833.1"/>
</dbReference>
<gene>
    <name evidence="1" type="ORF">JMUB3870_p2009</name>
</gene>
<reference evidence="1 2" key="1">
    <citation type="submission" date="2019-07" db="EMBL/GenBank/DDBJ databases">
        <title>Complete Genome Sequence of Leptotrichia trevisanii Strain JMUB3870.</title>
        <authorList>
            <person name="Watanabe S."/>
            <person name="Cui L."/>
        </authorList>
    </citation>
    <scope>NUCLEOTIDE SEQUENCE [LARGE SCALE GENOMIC DNA]</scope>
    <source>
        <strain evidence="1 2">JMUB3870</strain>
        <plasmid evidence="1 2">pJMUB3870-2</plasmid>
    </source>
</reference>
<evidence type="ECO:0000313" key="1">
    <source>
        <dbReference type="EMBL" id="BBM46522.1"/>
    </source>
</evidence>
<name>A0A510K4G9_9FUSO</name>
<organism evidence="1 2">
    <name type="scientific">Leptotrichia trevisanii</name>
    <dbReference type="NCBI Taxonomy" id="109328"/>
    <lineage>
        <taxon>Bacteria</taxon>
        <taxon>Fusobacteriati</taxon>
        <taxon>Fusobacteriota</taxon>
        <taxon>Fusobacteriia</taxon>
        <taxon>Fusobacteriales</taxon>
        <taxon>Leptotrichiaceae</taxon>
        <taxon>Leptotrichia</taxon>
    </lineage>
</organism>
<proteinExistence type="predicted"/>
<accession>A0A510K4G9</accession>
<keyword evidence="2" id="KW-1185">Reference proteome</keyword>
<protein>
    <submittedName>
        <fullName evidence="1">Uncharacterized protein</fullName>
    </submittedName>
</protein>
<sequence>MKHKIIKEFIGSINGYIIDDENLYDSLIYFINYLEDIFKLEVISSDIIEYLDNCYDTYRDVIMDEKDSDILDVNWIITKFLMGITKNTGVKFETDIYENTIYKKMASIFKEDELAGYIDIIKGVMKK</sequence>
<geneLocation type="plasmid" evidence="1 2">
    <name>pJMUB3870-2</name>
</geneLocation>
<dbReference type="EMBL" id="AP019833">
    <property type="protein sequence ID" value="BBM46522.1"/>
    <property type="molecule type" value="Genomic_DNA"/>
</dbReference>
<evidence type="ECO:0000313" key="2">
    <source>
        <dbReference type="Proteomes" id="UP000422644"/>
    </source>
</evidence>
<dbReference type="AlphaFoldDB" id="A0A510K4G9"/>